<dbReference type="Proteomes" id="UP000675163">
    <property type="component" value="Unassembled WGS sequence"/>
</dbReference>
<reference evidence="2" key="1">
    <citation type="submission" date="2021-02" db="EMBL/GenBank/DDBJ databases">
        <title>Sequencing the genomes of 1000 actinobacteria strains.</title>
        <authorList>
            <person name="Klenk H.-P."/>
        </authorList>
    </citation>
    <scope>NUCLEOTIDE SEQUENCE</scope>
    <source>
        <strain evidence="2">DSM 22850</strain>
    </source>
</reference>
<evidence type="ECO:0000259" key="1">
    <source>
        <dbReference type="Pfam" id="PF06259"/>
    </source>
</evidence>
<dbReference type="RefSeq" id="WP_209705874.1">
    <property type="nucleotide sequence ID" value="NZ_JAFIDA010000001.1"/>
</dbReference>
<sequence>MADIPVSATAVLPTPSPVCDGDTDAFDAVLTQAETGALECREHAAQAAASLSATRGTAAHALQTKLSHLQTSASLVERCAAAALRAVSSYVRDIAQVHVTAQSVEQEVVRQLTVLRTHAATIEDISVRRGIAVSDDWRVAPPLFMPPTAADADAPTTLTGGADTFNWTLASGAWAGAVAAIDEGCDRWRGLVQERETIERTLVNALARVSLVDLGEGASAPRSAMVRALTSLLSKETPWETPAVRRLLDGALTPAEVADLWKQIEASGADIAELIEKYSFELAARDGLPFSVRDQAGRAALDYALSGSTELAHAFARMGLAPSDMTLTEFRRDLQAVRDALATYAENEDGIELVVQLASLGSHDGSVTAAVSIGDLDSASEIGVFVPGMNSSVRGIGELSKGLQEIHSGSEGSAVVTWAGYRSPTVAEEPFQGRAERGSWPLADFLAGITAHRVGDPLDHFALIGHSYGTNVAAEALKHGNHKVDAFISLGSAGLKHGTKAGDLGVRDIHATHAAGDNIAPFGRGVHFRPTADGGVGYLPRVDPRQLDGANVFSSEKSANGKAVTMHNLVVPIHWGSAQWAADVLDGTARDLEVGYLDPSSTTVQQLIKLMRGRR</sequence>
<keyword evidence="3" id="KW-1185">Reference proteome</keyword>
<dbReference type="Pfam" id="PF06259">
    <property type="entry name" value="Abhydrolase_8"/>
    <property type="match status" value="1"/>
</dbReference>
<dbReference type="EMBL" id="JAFIDA010000001">
    <property type="protein sequence ID" value="MBP1327065.1"/>
    <property type="molecule type" value="Genomic_DNA"/>
</dbReference>
<organism evidence="2 3">
    <name type="scientific">Leucobacter exalbidus</name>
    <dbReference type="NCBI Taxonomy" id="662960"/>
    <lineage>
        <taxon>Bacteria</taxon>
        <taxon>Bacillati</taxon>
        <taxon>Actinomycetota</taxon>
        <taxon>Actinomycetes</taxon>
        <taxon>Micrococcales</taxon>
        <taxon>Microbacteriaceae</taxon>
        <taxon>Leucobacter</taxon>
    </lineage>
</organism>
<dbReference type="Gene3D" id="3.40.50.1820">
    <property type="entry name" value="alpha/beta hydrolase"/>
    <property type="match status" value="1"/>
</dbReference>
<name>A0A940PVM5_9MICO</name>
<dbReference type="AlphaFoldDB" id="A0A940PVM5"/>
<feature type="domain" description="DUF1023" evidence="1">
    <location>
        <begin position="365"/>
        <end position="519"/>
    </location>
</feature>
<comment type="caution">
    <text evidence="2">The sequence shown here is derived from an EMBL/GenBank/DDBJ whole genome shotgun (WGS) entry which is preliminary data.</text>
</comment>
<evidence type="ECO:0000313" key="3">
    <source>
        <dbReference type="Proteomes" id="UP000675163"/>
    </source>
</evidence>
<evidence type="ECO:0000313" key="2">
    <source>
        <dbReference type="EMBL" id="MBP1327065.1"/>
    </source>
</evidence>
<protein>
    <recommendedName>
        <fullName evidence="1">DUF1023 domain-containing protein</fullName>
    </recommendedName>
</protein>
<dbReference type="InterPro" id="IPR029058">
    <property type="entry name" value="AB_hydrolase_fold"/>
</dbReference>
<proteinExistence type="predicted"/>
<dbReference type="SUPFAM" id="SSF53474">
    <property type="entry name" value="alpha/beta-Hydrolases"/>
    <property type="match status" value="1"/>
</dbReference>
<accession>A0A940PVM5</accession>
<gene>
    <name evidence="2" type="ORF">JOF28_002297</name>
</gene>
<dbReference type="InterPro" id="IPR010427">
    <property type="entry name" value="DUF1023"/>
</dbReference>